<feature type="domain" description="Methyltransferase" evidence="1">
    <location>
        <begin position="68"/>
        <end position="160"/>
    </location>
</feature>
<dbReference type="Pfam" id="PF13649">
    <property type="entry name" value="Methyltransf_25"/>
    <property type="match status" value="1"/>
</dbReference>
<dbReference type="Proteomes" id="UP000245926">
    <property type="component" value="Chromosome"/>
</dbReference>
<dbReference type="SUPFAM" id="SSF53335">
    <property type="entry name" value="S-adenosyl-L-methionine-dependent methyltransferases"/>
    <property type="match status" value="1"/>
</dbReference>
<name>A0A2U8W6T2_9HYPH</name>
<dbReference type="InterPro" id="IPR041698">
    <property type="entry name" value="Methyltransf_25"/>
</dbReference>
<dbReference type="OrthoDB" id="9787738at2"/>
<dbReference type="AlphaFoldDB" id="A0A2U8W6T2"/>
<dbReference type="CDD" id="cd02440">
    <property type="entry name" value="AdoMet_MTases"/>
    <property type="match status" value="1"/>
</dbReference>
<gene>
    <name evidence="2" type="ORF">DK389_16405</name>
</gene>
<sequence>MGADDGRKLLMSDSNRLEKTVTAEGLLWGSEVANEYHGIASSHMDDQWRDYINPFFEKYEFDLTKTIDFAAGFGRNTKKLLEAGAGHVMMVDFNQECIDQLKSTLEGPRAKSFKNDGYSLSGLSDQSASFFYSFDAMVHFDMEVIISYIPEIARVLKSGGHALLHHSNYSKNPGGDFRANPHWRNFMTAAILKHVAIRSRFDVIEQREVPWGEEQIDCISILRKK</sequence>
<organism evidence="2 3">
    <name type="scientific">Methylobacterium durans</name>
    <dbReference type="NCBI Taxonomy" id="2202825"/>
    <lineage>
        <taxon>Bacteria</taxon>
        <taxon>Pseudomonadati</taxon>
        <taxon>Pseudomonadota</taxon>
        <taxon>Alphaproteobacteria</taxon>
        <taxon>Hyphomicrobiales</taxon>
        <taxon>Methylobacteriaceae</taxon>
        <taxon>Methylobacterium</taxon>
    </lineage>
</organism>
<reference evidence="3" key="1">
    <citation type="submission" date="2018-05" db="EMBL/GenBank/DDBJ databases">
        <title>Complete Genome Sequence of Methylobacterium sp. 17SD2-17.</title>
        <authorList>
            <person name="Srinivasan S."/>
        </authorList>
    </citation>
    <scope>NUCLEOTIDE SEQUENCE [LARGE SCALE GENOMIC DNA]</scope>
    <source>
        <strain evidence="3">17SD2-17</strain>
    </source>
</reference>
<protein>
    <recommendedName>
        <fullName evidence="1">Methyltransferase domain-containing protein</fullName>
    </recommendedName>
</protein>
<dbReference type="InterPro" id="IPR029063">
    <property type="entry name" value="SAM-dependent_MTases_sf"/>
</dbReference>
<evidence type="ECO:0000313" key="3">
    <source>
        <dbReference type="Proteomes" id="UP000245926"/>
    </source>
</evidence>
<evidence type="ECO:0000313" key="2">
    <source>
        <dbReference type="EMBL" id="AWN41794.1"/>
    </source>
</evidence>
<proteinExistence type="predicted"/>
<keyword evidence="3" id="KW-1185">Reference proteome</keyword>
<dbReference type="EMBL" id="CP029550">
    <property type="protein sequence ID" value="AWN41794.1"/>
    <property type="molecule type" value="Genomic_DNA"/>
</dbReference>
<dbReference type="KEGG" id="mets:DK389_16405"/>
<dbReference type="Gene3D" id="3.40.50.150">
    <property type="entry name" value="Vaccinia Virus protein VP39"/>
    <property type="match status" value="1"/>
</dbReference>
<accession>A0A2U8W6T2</accession>
<evidence type="ECO:0000259" key="1">
    <source>
        <dbReference type="Pfam" id="PF13649"/>
    </source>
</evidence>